<dbReference type="SUPFAM" id="SSF52518">
    <property type="entry name" value="Thiamin diphosphate-binding fold (THDP-binding)"/>
    <property type="match status" value="2"/>
</dbReference>
<dbReference type="Pfam" id="PF02775">
    <property type="entry name" value="TPP_enzyme_C"/>
    <property type="match status" value="1"/>
</dbReference>
<name>V8CJK5_9HELI</name>
<dbReference type="GO" id="GO:0030976">
    <property type="term" value="F:thiamine pyrophosphate binding"/>
    <property type="evidence" value="ECO:0007669"/>
    <property type="project" value="InterPro"/>
</dbReference>
<dbReference type="EMBL" id="AZJJ01000001">
    <property type="protein sequence ID" value="ETD27578.1"/>
    <property type="molecule type" value="Genomic_DNA"/>
</dbReference>
<dbReference type="SUPFAM" id="SSF52467">
    <property type="entry name" value="DHS-like NAD/FAD-binding domain"/>
    <property type="match status" value="1"/>
</dbReference>
<dbReference type="InterPro" id="IPR045229">
    <property type="entry name" value="TPP_enz"/>
</dbReference>
<dbReference type="RefSeq" id="WP_023929410.1">
    <property type="nucleotide sequence ID" value="NZ_KI669458.1"/>
</dbReference>
<dbReference type="GO" id="GO:0009099">
    <property type="term" value="P:L-valine biosynthetic process"/>
    <property type="evidence" value="ECO:0007669"/>
    <property type="project" value="TreeGrafter"/>
</dbReference>
<evidence type="ECO:0000256" key="3">
    <source>
        <dbReference type="RuleBase" id="RU362132"/>
    </source>
</evidence>
<dbReference type="GO" id="GO:0005948">
    <property type="term" value="C:acetolactate synthase complex"/>
    <property type="evidence" value="ECO:0007669"/>
    <property type="project" value="TreeGrafter"/>
</dbReference>
<organism evidence="7 8">
    <name type="scientific">Helicobacter canis NCTC 12740</name>
    <dbReference type="NCBI Taxonomy" id="1357399"/>
    <lineage>
        <taxon>Bacteria</taxon>
        <taxon>Pseudomonadati</taxon>
        <taxon>Campylobacterota</taxon>
        <taxon>Epsilonproteobacteria</taxon>
        <taxon>Campylobacterales</taxon>
        <taxon>Helicobacteraceae</taxon>
        <taxon>Helicobacter</taxon>
    </lineage>
</organism>
<evidence type="ECO:0000256" key="1">
    <source>
        <dbReference type="ARBA" id="ARBA00007812"/>
    </source>
</evidence>
<feature type="domain" description="Thiamine pyrophosphate enzyme central" evidence="4">
    <location>
        <begin position="207"/>
        <end position="342"/>
    </location>
</feature>
<dbReference type="AlphaFoldDB" id="V8CJK5"/>
<dbReference type="InterPro" id="IPR012001">
    <property type="entry name" value="Thiamin_PyroP_enz_TPP-bd_dom"/>
</dbReference>
<dbReference type="GO" id="GO:0009097">
    <property type="term" value="P:isoleucine biosynthetic process"/>
    <property type="evidence" value="ECO:0007669"/>
    <property type="project" value="TreeGrafter"/>
</dbReference>
<dbReference type="CDD" id="cd07035">
    <property type="entry name" value="TPP_PYR_POX_like"/>
    <property type="match status" value="1"/>
</dbReference>
<evidence type="ECO:0000256" key="2">
    <source>
        <dbReference type="ARBA" id="ARBA00023052"/>
    </source>
</evidence>
<dbReference type="CDD" id="cd00568">
    <property type="entry name" value="TPP_enzymes"/>
    <property type="match status" value="1"/>
</dbReference>
<gene>
    <name evidence="7" type="ORF">HMPREF2087_00496</name>
</gene>
<keyword evidence="8" id="KW-1185">Reference proteome</keyword>
<keyword evidence="2 3" id="KW-0786">Thiamine pyrophosphate</keyword>
<dbReference type="InterPro" id="IPR029035">
    <property type="entry name" value="DHS-like_NAD/FAD-binding_dom"/>
</dbReference>
<dbReference type="PANTHER" id="PTHR18968">
    <property type="entry name" value="THIAMINE PYROPHOSPHATE ENZYMES"/>
    <property type="match status" value="1"/>
</dbReference>
<protein>
    <submittedName>
        <fullName evidence="7">Uncharacterized protein</fullName>
    </submittedName>
</protein>
<dbReference type="GO" id="GO:0000287">
    <property type="term" value="F:magnesium ion binding"/>
    <property type="evidence" value="ECO:0007669"/>
    <property type="project" value="InterPro"/>
</dbReference>
<dbReference type="STRING" id="1357399.HMPREF2087_00496"/>
<sequence>MAKVKLSDYLAKRLKEHYGVGHFFMVSGGGAMHLNDSLGRAIPYTANHHEQACSFAAEGYARVNQELAVVNVTTGPGGLNCLNGVFGQWSDSVPVLYISGQVKYTTTLASVPEIPLRQLGDQEVDIVSVVQPLTKYAVMITNPLEIKYHLDKAIYLATNGRKGPVWLDIPLDIQATMIDEENLVEFDISECSEHKDLDNLDSGVMGRVISALQKSKAPLIIAGHGVRIAHQVENLKLLLKDLNIPVVTTFNGMDSIESTHNNYIGRIGSLGQRAGNFALQNADLILCLGTRNNIRQVSYNYENYAKNAYKIVVDIDKAELQKPTLTPDIAICADLSEFIPKLLQIAPHITRPAWLEFCQNLKAKYSIIEQEQGENIEPYHFVDTFTRCLKPETILVMANGSACVCTFARSIIKPYQRHILNSGNASMGFALPAAIGSFYASNGREVVCLEGDGSIMMNLQELQTLKSANIPIKLFILHNSGYSSIRQTQKNFFNGNLTGSGASSGVEVPDFVELGRAFGFETRRLSDPQTLEKDLTQILESEGAMLVEIMLEQDYDFAPKLSARVLEDGSMVSASLEDLSPFLSKAEMAENIFKGEI</sequence>
<dbReference type="eggNOG" id="COG0028">
    <property type="taxonomic scope" value="Bacteria"/>
</dbReference>
<dbReference type="HOGENOM" id="CLU_013748_1_3_7"/>
<dbReference type="PANTHER" id="PTHR18968:SF142">
    <property type="entry name" value="ACETOLACTATE SYNTHASE"/>
    <property type="match status" value="1"/>
</dbReference>
<reference evidence="7 8" key="1">
    <citation type="submission" date="2013-10" db="EMBL/GenBank/DDBJ databases">
        <title>The Genome Sequence of Helicobacter canis NCTC 12740.</title>
        <authorList>
            <consortium name="The Broad Institute Genomics Platform"/>
            <person name="Earl A."/>
            <person name="Fox J.G."/>
            <person name="Shen Z."/>
            <person name="Young S.K."/>
            <person name="Zeng Q."/>
            <person name="Gargeya S."/>
            <person name="Fitzgerald M."/>
            <person name="Abouelleil A."/>
            <person name="Alvarado L."/>
            <person name="Chapman S.B."/>
            <person name="Gainer-Dewar J."/>
            <person name="Goldberg J."/>
            <person name="Griggs A."/>
            <person name="Gujja S."/>
            <person name="Hansen M."/>
            <person name="Howarth C."/>
            <person name="Imamovic A."/>
            <person name="Ireland A."/>
            <person name="Larimer J."/>
            <person name="McCowan C."/>
            <person name="Murphy C."/>
            <person name="Pearson M."/>
            <person name="Poon T.W."/>
            <person name="Priest M."/>
            <person name="Roberts A."/>
            <person name="Saif S."/>
            <person name="Shea T."/>
            <person name="Sykes S."/>
            <person name="Wortman J."/>
            <person name="Nusbaum C."/>
            <person name="Birren B."/>
        </authorList>
    </citation>
    <scope>NUCLEOTIDE SEQUENCE [LARGE SCALE GENOMIC DNA]</scope>
    <source>
        <strain evidence="7 8">NCTC 12740</strain>
    </source>
</reference>
<dbReference type="InterPro" id="IPR029061">
    <property type="entry name" value="THDP-binding"/>
</dbReference>
<dbReference type="InterPro" id="IPR011766">
    <property type="entry name" value="TPP_enzyme_TPP-bd"/>
</dbReference>
<proteinExistence type="inferred from homology"/>
<dbReference type="Pfam" id="PF00205">
    <property type="entry name" value="TPP_enzyme_M"/>
    <property type="match status" value="1"/>
</dbReference>
<evidence type="ECO:0000313" key="8">
    <source>
        <dbReference type="Proteomes" id="UP000018688"/>
    </source>
</evidence>
<evidence type="ECO:0000259" key="6">
    <source>
        <dbReference type="Pfam" id="PF02776"/>
    </source>
</evidence>
<feature type="domain" description="Thiamine pyrophosphate enzyme TPP-binding" evidence="5">
    <location>
        <begin position="412"/>
        <end position="549"/>
    </location>
</feature>
<dbReference type="GO" id="GO:0050660">
    <property type="term" value="F:flavin adenine dinucleotide binding"/>
    <property type="evidence" value="ECO:0007669"/>
    <property type="project" value="TreeGrafter"/>
</dbReference>
<accession>V8CJK5</accession>
<evidence type="ECO:0000259" key="4">
    <source>
        <dbReference type="Pfam" id="PF00205"/>
    </source>
</evidence>
<comment type="similarity">
    <text evidence="1 3">Belongs to the TPP enzyme family.</text>
</comment>
<evidence type="ECO:0000259" key="5">
    <source>
        <dbReference type="Pfam" id="PF02775"/>
    </source>
</evidence>
<dbReference type="PATRIC" id="fig|1357399.3.peg.520"/>
<dbReference type="Gene3D" id="3.40.50.1220">
    <property type="entry name" value="TPP-binding domain"/>
    <property type="match status" value="1"/>
</dbReference>
<dbReference type="Gene3D" id="3.40.50.970">
    <property type="match status" value="2"/>
</dbReference>
<dbReference type="Pfam" id="PF02776">
    <property type="entry name" value="TPP_enzyme_N"/>
    <property type="match status" value="1"/>
</dbReference>
<dbReference type="GO" id="GO:0003984">
    <property type="term" value="F:acetolactate synthase activity"/>
    <property type="evidence" value="ECO:0007669"/>
    <property type="project" value="TreeGrafter"/>
</dbReference>
<evidence type="ECO:0000313" key="7">
    <source>
        <dbReference type="EMBL" id="ETD27578.1"/>
    </source>
</evidence>
<dbReference type="Proteomes" id="UP000018688">
    <property type="component" value="Unassembled WGS sequence"/>
</dbReference>
<dbReference type="InterPro" id="IPR012000">
    <property type="entry name" value="Thiamin_PyroP_enz_cen_dom"/>
</dbReference>
<comment type="caution">
    <text evidence="7">The sequence shown here is derived from an EMBL/GenBank/DDBJ whole genome shotgun (WGS) entry which is preliminary data.</text>
</comment>
<feature type="domain" description="Thiamine pyrophosphate enzyme N-terminal TPP-binding" evidence="6">
    <location>
        <begin position="5"/>
        <end position="108"/>
    </location>
</feature>